<keyword evidence="2" id="KW-0677">Repeat</keyword>
<feature type="repeat" description="ANK" evidence="6">
    <location>
        <begin position="244"/>
        <end position="270"/>
    </location>
</feature>
<name>A0ABP1FEW9_9CHLO</name>
<evidence type="ECO:0000256" key="1">
    <source>
        <dbReference type="ARBA" id="ARBA00022723"/>
    </source>
</evidence>
<evidence type="ECO:0000256" key="8">
    <source>
        <dbReference type="SAM" id="MobiDB-lite"/>
    </source>
</evidence>
<feature type="region of interest" description="Disordered" evidence="8">
    <location>
        <begin position="387"/>
        <end position="445"/>
    </location>
</feature>
<sequence length="756" mass="79640">MGGTVSCLAPGGRTLLSAGSSGNAGSVKEVLEVRPELANYTYFGNSYNVMHNAAALGHLDVLKAVVEVLQNSAADVAGCQGSENIKEPSINMLTWGRFVKDVINARTSAGKTPLMLACEKGHAPCAAYLLEQGADAFAVDKAQRRSAIHYAVLGPRPDVLRFLVSDDAKIHTEDGIVPLRDVRVHDMSGQCRYVDSRAENGLTALHMAAALGDLACVKILLGAGASMMVRTVDLDMQSSLQFPAGSTPLHLAAQRGQIAILQAMLQAHADALGTWGGGMRSPDGQMARRAWEGDGRIDLRSVTNSLRQLPYHVAWQRGFRQAATVLNPTIAIDIALETARDLDDGFGPQKLATLAAYALRRNLLDWLETFKVEKLCAARLARQREAAAEGKAKQKRSISSTGDAPTAQAAALPPRPGTAPAQGGPGLPGPEPAQLSMSPASRRTLAGAGPSLVLDDVLEHPHEDEQACSSEVSAVAAATATGSSAEPSTTVSSSPETQTTADAAGPNARPAAAQGAAPGKSASAAEQPADRHKEIRFEDPGASSSSTHVSQTFASPFGSEASRPFAADVGPSSDTTMTPEEAEAEAGPSSEQRSARQQSAPLWGLHLPHDDPKKERLMSERLQDMERALTGGTGLADPEGSTTSRRSLSVSGARKPSLSIRRTLSSFRRRTSDASQRLMGGDMSRAASIAGFEDPLGDDNDCGICLENELDVAVSGCKHKLCIDCAIRLCEVTKKPPLCPFCRSFIEGFQCLQGCE</sequence>
<feature type="compositionally biased region" description="Polar residues" evidence="8">
    <location>
        <begin position="542"/>
        <end position="554"/>
    </location>
</feature>
<protein>
    <submittedName>
        <fullName evidence="10">G96 protein</fullName>
    </submittedName>
</protein>
<proteinExistence type="predicted"/>
<keyword evidence="3 7" id="KW-0863">Zinc-finger</keyword>
<dbReference type="EMBL" id="CAXHTA020000001">
    <property type="protein sequence ID" value="CAL5218420.1"/>
    <property type="molecule type" value="Genomic_DNA"/>
</dbReference>
<evidence type="ECO:0000313" key="11">
    <source>
        <dbReference type="Proteomes" id="UP001497392"/>
    </source>
</evidence>
<dbReference type="SMART" id="SM00248">
    <property type="entry name" value="ANK"/>
    <property type="match status" value="5"/>
</dbReference>
<organism evidence="10 11">
    <name type="scientific">Coccomyxa viridis</name>
    <dbReference type="NCBI Taxonomy" id="1274662"/>
    <lineage>
        <taxon>Eukaryota</taxon>
        <taxon>Viridiplantae</taxon>
        <taxon>Chlorophyta</taxon>
        <taxon>core chlorophytes</taxon>
        <taxon>Trebouxiophyceae</taxon>
        <taxon>Trebouxiophyceae incertae sedis</taxon>
        <taxon>Coccomyxaceae</taxon>
        <taxon>Coccomyxa</taxon>
    </lineage>
</organism>
<dbReference type="PROSITE" id="PS50088">
    <property type="entry name" value="ANK_REPEAT"/>
    <property type="match status" value="3"/>
</dbReference>
<dbReference type="InterPro" id="IPR002110">
    <property type="entry name" value="Ankyrin_rpt"/>
</dbReference>
<dbReference type="SUPFAM" id="SSF48403">
    <property type="entry name" value="Ankyrin repeat"/>
    <property type="match status" value="1"/>
</dbReference>
<dbReference type="PANTHER" id="PTHR24198:SF165">
    <property type="entry name" value="ANKYRIN REPEAT-CONTAINING PROTEIN-RELATED"/>
    <property type="match status" value="1"/>
</dbReference>
<feature type="repeat" description="ANK" evidence="6">
    <location>
        <begin position="109"/>
        <end position="141"/>
    </location>
</feature>
<keyword evidence="1" id="KW-0479">Metal-binding</keyword>
<dbReference type="PROSITE" id="PS50297">
    <property type="entry name" value="ANK_REP_REGION"/>
    <property type="match status" value="3"/>
</dbReference>
<evidence type="ECO:0000259" key="9">
    <source>
        <dbReference type="PROSITE" id="PS50089"/>
    </source>
</evidence>
<evidence type="ECO:0000256" key="4">
    <source>
        <dbReference type="ARBA" id="ARBA00022833"/>
    </source>
</evidence>
<dbReference type="Proteomes" id="UP001497392">
    <property type="component" value="Unassembled WGS sequence"/>
</dbReference>
<comment type="caution">
    <text evidence="10">The sequence shown here is derived from an EMBL/GenBank/DDBJ whole genome shotgun (WGS) entry which is preliminary data.</text>
</comment>
<feature type="region of interest" description="Disordered" evidence="8">
    <location>
        <begin position="630"/>
        <end position="655"/>
    </location>
</feature>
<evidence type="ECO:0000256" key="5">
    <source>
        <dbReference type="ARBA" id="ARBA00023043"/>
    </source>
</evidence>
<gene>
    <name evidence="10" type="primary">g96</name>
    <name evidence="10" type="ORF">VP750_LOCUS79</name>
</gene>
<reference evidence="10 11" key="1">
    <citation type="submission" date="2024-06" db="EMBL/GenBank/DDBJ databases">
        <authorList>
            <person name="Kraege A."/>
            <person name="Thomma B."/>
        </authorList>
    </citation>
    <scope>NUCLEOTIDE SEQUENCE [LARGE SCALE GENOMIC DNA]</scope>
</reference>
<keyword evidence="4" id="KW-0862">Zinc</keyword>
<dbReference type="InterPro" id="IPR013083">
    <property type="entry name" value="Znf_RING/FYVE/PHD"/>
</dbReference>
<feature type="repeat" description="ANK" evidence="6">
    <location>
        <begin position="200"/>
        <end position="232"/>
    </location>
</feature>
<dbReference type="InterPro" id="IPR001841">
    <property type="entry name" value="Znf_RING"/>
</dbReference>
<feature type="compositionally biased region" description="Low complexity" evidence="8">
    <location>
        <begin position="585"/>
        <end position="600"/>
    </location>
</feature>
<evidence type="ECO:0000256" key="7">
    <source>
        <dbReference type="PROSITE-ProRule" id="PRU00175"/>
    </source>
</evidence>
<dbReference type="SUPFAM" id="SSF57850">
    <property type="entry name" value="RING/U-box"/>
    <property type="match status" value="1"/>
</dbReference>
<dbReference type="PROSITE" id="PS00518">
    <property type="entry name" value="ZF_RING_1"/>
    <property type="match status" value="1"/>
</dbReference>
<feature type="region of interest" description="Disordered" evidence="8">
    <location>
        <begin position="461"/>
        <end position="612"/>
    </location>
</feature>
<evidence type="ECO:0000256" key="2">
    <source>
        <dbReference type="ARBA" id="ARBA00022737"/>
    </source>
</evidence>
<feature type="compositionally biased region" description="Low complexity" evidence="8">
    <location>
        <begin position="469"/>
        <end position="525"/>
    </location>
</feature>
<dbReference type="Pfam" id="PF12796">
    <property type="entry name" value="Ank_2"/>
    <property type="match status" value="2"/>
</dbReference>
<dbReference type="SMART" id="SM00184">
    <property type="entry name" value="RING"/>
    <property type="match status" value="1"/>
</dbReference>
<dbReference type="InterPro" id="IPR017907">
    <property type="entry name" value="Znf_RING_CS"/>
</dbReference>
<evidence type="ECO:0000256" key="6">
    <source>
        <dbReference type="PROSITE-ProRule" id="PRU00023"/>
    </source>
</evidence>
<dbReference type="Pfam" id="PF13920">
    <property type="entry name" value="zf-C3HC4_3"/>
    <property type="match status" value="1"/>
</dbReference>
<feature type="compositionally biased region" description="Basic and acidic residues" evidence="8">
    <location>
        <begin position="528"/>
        <end position="539"/>
    </location>
</feature>
<dbReference type="Gene3D" id="1.25.40.20">
    <property type="entry name" value="Ankyrin repeat-containing domain"/>
    <property type="match status" value="2"/>
</dbReference>
<feature type="compositionally biased region" description="Polar residues" evidence="8">
    <location>
        <begin position="640"/>
        <end position="650"/>
    </location>
</feature>
<dbReference type="Gene3D" id="3.30.40.10">
    <property type="entry name" value="Zinc/RING finger domain, C3HC4 (zinc finger)"/>
    <property type="match status" value="1"/>
</dbReference>
<evidence type="ECO:0000313" key="10">
    <source>
        <dbReference type="EMBL" id="CAL5218420.1"/>
    </source>
</evidence>
<keyword evidence="5 6" id="KW-0040">ANK repeat</keyword>
<accession>A0ABP1FEW9</accession>
<evidence type="ECO:0000256" key="3">
    <source>
        <dbReference type="ARBA" id="ARBA00022771"/>
    </source>
</evidence>
<feature type="domain" description="RING-type" evidence="9">
    <location>
        <begin position="702"/>
        <end position="743"/>
    </location>
</feature>
<keyword evidence="11" id="KW-1185">Reference proteome</keyword>
<dbReference type="PANTHER" id="PTHR24198">
    <property type="entry name" value="ANKYRIN REPEAT AND PROTEIN KINASE DOMAIN-CONTAINING PROTEIN"/>
    <property type="match status" value="1"/>
</dbReference>
<dbReference type="InterPro" id="IPR036770">
    <property type="entry name" value="Ankyrin_rpt-contain_sf"/>
</dbReference>
<dbReference type="PROSITE" id="PS50089">
    <property type="entry name" value="ZF_RING_2"/>
    <property type="match status" value="1"/>
</dbReference>